<dbReference type="GO" id="GO:0046685">
    <property type="term" value="P:response to arsenic-containing substance"/>
    <property type="evidence" value="ECO:0007669"/>
    <property type="project" value="UniProtKB-KW"/>
</dbReference>
<dbReference type="PANTHER" id="PTHR43428">
    <property type="entry name" value="ARSENATE REDUCTASE"/>
    <property type="match status" value="1"/>
</dbReference>
<dbReference type="Gene3D" id="3.40.50.2300">
    <property type="match status" value="1"/>
</dbReference>
<name>M0CV53_9EURY</name>
<dbReference type="Proteomes" id="UP000011626">
    <property type="component" value="Unassembled WGS sequence"/>
</dbReference>
<reference evidence="3 4" key="1">
    <citation type="journal article" date="2014" name="PLoS Genet.">
        <title>Phylogenetically driven sequencing of extremely halophilic archaea reveals strategies for static and dynamic osmo-response.</title>
        <authorList>
            <person name="Becker E.A."/>
            <person name="Seitzer P.M."/>
            <person name="Tritt A."/>
            <person name="Larsen D."/>
            <person name="Krusor M."/>
            <person name="Yao A.I."/>
            <person name="Wu D."/>
            <person name="Madern D."/>
            <person name="Eisen J.A."/>
            <person name="Darling A.E."/>
            <person name="Facciotti M.T."/>
        </authorList>
    </citation>
    <scope>NUCLEOTIDE SEQUENCE [LARGE SCALE GENOMIC DNA]</scope>
    <source>
        <strain evidence="3 4">2-9-1</strain>
    </source>
</reference>
<protein>
    <submittedName>
        <fullName evidence="3">Putative arsenate reductase</fullName>
    </submittedName>
</protein>
<comment type="caution">
    <text evidence="3">The sequence shown here is derived from an EMBL/GenBank/DDBJ whole genome shotgun (WGS) entry which is preliminary data.</text>
</comment>
<dbReference type="EMBL" id="AOIU01000023">
    <property type="protein sequence ID" value="ELZ25779.1"/>
    <property type="molecule type" value="Genomic_DNA"/>
</dbReference>
<feature type="domain" description="Phosphotyrosine protein phosphatase I" evidence="2">
    <location>
        <begin position="18"/>
        <end position="149"/>
    </location>
</feature>
<dbReference type="SMART" id="SM00226">
    <property type="entry name" value="LMWPc"/>
    <property type="match status" value="1"/>
</dbReference>
<dbReference type="Pfam" id="PF01451">
    <property type="entry name" value="LMWPc"/>
    <property type="match status" value="1"/>
</dbReference>
<dbReference type="PATRIC" id="fig|797114.5.peg.2031"/>
<organism evidence="3 4">
    <name type="scientific">Halosimplex carlsbadense 2-9-1</name>
    <dbReference type="NCBI Taxonomy" id="797114"/>
    <lineage>
        <taxon>Archaea</taxon>
        <taxon>Methanobacteriati</taxon>
        <taxon>Methanobacteriota</taxon>
        <taxon>Stenosarchaea group</taxon>
        <taxon>Halobacteria</taxon>
        <taxon>Halobacteriales</taxon>
        <taxon>Haloarculaceae</taxon>
        <taxon>Halosimplex</taxon>
    </lineage>
</organism>
<dbReference type="STRING" id="797114.C475_09979"/>
<keyword evidence="4" id="KW-1185">Reference proteome</keyword>
<dbReference type="eggNOG" id="arCOG04425">
    <property type="taxonomic scope" value="Archaea"/>
</dbReference>
<dbReference type="InterPro" id="IPR036196">
    <property type="entry name" value="Ptyr_pPase_sf"/>
</dbReference>
<evidence type="ECO:0000313" key="4">
    <source>
        <dbReference type="Proteomes" id="UP000011626"/>
    </source>
</evidence>
<keyword evidence="1" id="KW-0059">Arsenical resistance</keyword>
<gene>
    <name evidence="3" type="ORF">C475_09979</name>
</gene>
<proteinExistence type="predicted"/>
<dbReference type="InterPro" id="IPR023485">
    <property type="entry name" value="Ptyr_pPase"/>
</dbReference>
<accession>M0CV53</accession>
<dbReference type="RefSeq" id="WP_006883671.1">
    <property type="nucleotide sequence ID" value="NZ_AOIU01000023.1"/>
</dbReference>
<evidence type="ECO:0000259" key="2">
    <source>
        <dbReference type="SMART" id="SM00226"/>
    </source>
</evidence>
<dbReference type="PANTHER" id="PTHR43428:SF1">
    <property type="entry name" value="ARSENATE REDUCTASE"/>
    <property type="match status" value="1"/>
</dbReference>
<evidence type="ECO:0000256" key="1">
    <source>
        <dbReference type="ARBA" id="ARBA00022849"/>
    </source>
</evidence>
<sequence>MSDGTDGSGAVPGEGDTVRIALMCVQNAGRSQMATAFAERERERRGLSDRVEILTGGTDPANEVHPVVVDAMAEVGIDIADREPRAITTEEMATCDYVATMGCSTLELDPAAGVDVRDWALDDPHGQDLDAVREIRATVESSVVALFDEFSDPADDRQSQE</sequence>
<dbReference type="AlphaFoldDB" id="M0CV53"/>
<dbReference type="SUPFAM" id="SSF52788">
    <property type="entry name" value="Phosphotyrosine protein phosphatases I"/>
    <property type="match status" value="1"/>
</dbReference>
<evidence type="ECO:0000313" key="3">
    <source>
        <dbReference type="EMBL" id="ELZ25779.1"/>
    </source>
</evidence>